<evidence type="ECO:0000313" key="1">
    <source>
        <dbReference type="EMBL" id="OAE22850.1"/>
    </source>
</evidence>
<dbReference type="AlphaFoldDB" id="A0A176VPL3"/>
<name>A0A176VPL3_MARPO</name>
<gene>
    <name evidence="1" type="ORF">AXG93_4703s1000</name>
</gene>
<protein>
    <submittedName>
        <fullName evidence="1">Uncharacterized protein</fullName>
    </submittedName>
</protein>
<evidence type="ECO:0000313" key="2">
    <source>
        <dbReference type="Proteomes" id="UP000077202"/>
    </source>
</evidence>
<proteinExistence type="predicted"/>
<sequence>MVAHRSREAIEETRRLGKFGIGRKSWSIAQKMMTTLTLIVRVLRLDLWNEHYKEIVFTGRASFGLPPDNTLEMKVKARQLILQANNSTESRATASQGRPNSKAKVELNVEIMARSLNYPEAFRVAFNAELRRVDELTGALERKEQVEKQKWFQLRYQERRSTAMIACSVSGQRQLARKLDEFLTSFVRGNVELGVGADGRFAKVRFRSKVR</sequence>
<dbReference type="EMBL" id="LVLJ01003054">
    <property type="protein sequence ID" value="OAE22850.1"/>
    <property type="molecule type" value="Genomic_DNA"/>
</dbReference>
<reference evidence="1" key="1">
    <citation type="submission" date="2016-03" db="EMBL/GenBank/DDBJ databases">
        <title>Mechanisms controlling the formation of the plant cell surface in tip-growing cells are functionally conserved among land plants.</title>
        <authorList>
            <person name="Honkanen S."/>
            <person name="Jones V.A."/>
            <person name="Morieri G."/>
            <person name="Champion C."/>
            <person name="Hetherington A.J."/>
            <person name="Kelly S."/>
            <person name="Saint-Marcoux D."/>
            <person name="Proust H."/>
            <person name="Prescott H."/>
            <person name="Dolan L."/>
        </authorList>
    </citation>
    <scope>NUCLEOTIDE SEQUENCE [LARGE SCALE GENOMIC DNA]</scope>
    <source>
        <tissue evidence="1">Whole gametophyte</tissue>
    </source>
</reference>
<organism evidence="1 2">
    <name type="scientific">Marchantia polymorpha subsp. ruderalis</name>
    <dbReference type="NCBI Taxonomy" id="1480154"/>
    <lineage>
        <taxon>Eukaryota</taxon>
        <taxon>Viridiplantae</taxon>
        <taxon>Streptophyta</taxon>
        <taxon>Embryophyta</taxon>
        <taxon>Marchantiophyta</taxon>
        <taxon>Marchantiopsida</taxon>
        <taxon>Marchantiidae</taxon>
        <taxon>Marchantiales</taxon>
        <taxon>Marchantiaceae</taxon>
        <taxon>Marchantia</taxon>
    </lineage>
</organism>
<dbReference type="Proteomes" id="UP000077202">
    <property type="component" value="Unassembled WGS sequence"/>
</dbReference>
<comment type="caution">
    <text evidence="1">The sequence shown here is derived from an EMBL/GenBank/DDBJ whole genome shotgun (WGS) entry which is preliminary data.</text>
</comment>
<accession>A0A176VPL3</accession>
<keyword evidence="2" id="KW-1185">Reference proteome</keyword>